<keyword evidence="2" id="KW-1185">Reference proteome</keyword>
<dbReference type="Gene3D" id="3.30.2310.20">
    <property type="entry name" value="RelE-like"/>
    <property type="match status" value="1"/>
</dbReference>
<evidence type="ECO:0000313" key="2">
    <source>
        <dbReference type="Proteomes" id="UP000323824"/>
    </source>
</evidence>
<dbReference type="OrthoDB" id="5521312at2"/>
<name>A0A5C1Q8X7_9SPIO</name>
<reference evidence="1 2" key="1">
    <citation type="submission" date="2019-02" db="EMBL/GenBank/DDBJ databases">
        <authorList>
            <person name="Fomenkov A."/>
            <person name="Dubinina G."/>
            <person name="Grabovich M."/>
            <person name="Vincze T."/>
            <person name="Roberts R.J."/>
        </authorList>
    </citation>
    <scope>NUCLEOTIDE SEQUENCE [LARGE SCALE GENOMIC DNA]</scope>
    <source>
        <strain evidence="1 2">P</strain>
    </source>
</reference>
<dbReference type="RefSeq" id="WP_149567799.1">
    <property type="nucleotide sequence ID" value="NZ_CP035807.1"/>
</dbReference>
<protein>
    <submittedName>
        <fullName evidence="1">Plasmid stabilization protein</fullName>
    </submittedName>
</protein>
<dbReference type="Proteomes" id="UP000323824">
    <property type="component" value="Chromosome"/>
</dbReference>
<dbReference type="KEGG" id="sper:EW093_07505"/>
<dbReference type="SUPFAM" id="SSF143011">
    <property type="entry name" value="RelE-like"/>
    <property type="match status" value="1"/>
</dbReference>
<sequence>MPKLIFTNSYEKRAKKFLKKHPEMKSQYKKTLQILEINPSHPSLKLHQLQGNLSDLHSVSINISYRITLELLITDDAITLVNVGTHNEVYGK</sequence>
<accession>A0A5C1Q8X7</accession>
<reference evidence="1 2" key="2">
    <citation type="submission" date="2019-09" db="EMBL/GenBank/DDBJ databases">
        <title>Complete Genome Sequence and Methylome Analysis of free living Spirochaetas.</title>
        <authorList>
            <person name="Leshcheva N."/>
            <person name="Mikheeva N."/>
        </authorList>
    </citation>
    <scope>NUCLEOTIDE SEQUENCE [LARGE SCALE GENOMIC DNA]</scope>
    <source>
        <strain evidence="1 2">P</strain>
    </source>
</reference>
<dbReference type="EMBL" id="CP035807">
    <property type="protein sequence ID" value="QEN04553.1"/>
    <property type="molecule type" value="Genomic_DNA"/>
</dbReference>
<dbReference type="AlphaFoldDB" id="A0A5C1Q8X7"/>
<dbReference type="InterPro" id="IPR035093">
    <property type="entry name" value="RelE/ParE_toxin_dom_sf"/>
</dbReference>
<proteinExistence type="predicted"/>
<gene>
    <name evidence="1" type="ORF">EW093_07505</name>
</gene>
<evidence type="ECO:0000313" key="1">
    <source>
        <dbReference type="EMBL" id="QEN04553.1"/>
    </source>
</evidence>
<organism evidence="1 2">
    <name type="scientific">Thiospirochaeta perfilievii</name>
    <dbReference type="NCBI Taxonomy" id="252967"/>
    <lineage>
        <taxon>Bacteria</taxon>
        <taxon>Pseudomonadati</taxon>
        <taxon>Spirochaetota</taxon>
        <taxon>Spirochaetia</taxon>
        <taxon>Spirochaetales</taxon>
        <taxon>Spirochaetaceae</taxon>
        <taxon>Thiospirochaeta</taxon>
    </lineage>
</organism>